<evidence type="ECO:0000313" key="6">
    <source>
        <dbReference type="Proteomes" id="UP000024635"/>
    </source>
</evidence>
<dbReference type="GO" id="GO:0061630">
    <property type="term" value="F:ubiquitin protein ligase activity"/>
    <property type="evidence" value="ECO:0007669"/>
    <property type="project" value="TreeGrafter"/>
</dbReference>
<dbReference type="GO" id="GO:0008270">
    <property type="term" value="F:zinc ion binding"/>
    <property type="evidence" value="ECO:0007669"/>
    <property type="project" value="UniProtKB-KW"/>
</dbReference>
<dbReference type="GO" id="GO:0016567">
    <property type="term" value="P:protein ubiquitination"/>
    <property type="evidence" value="ECO:0007669"/>
    <property type="project" value="TreeGrafter"/>
</dbReference>
<dbReference type="OrthoDB" id="5818996at2759"/>
<dbReference type="SMART" id="SM00184">
    <property type="entry name" value="RING"/>
    <property type="match status" value="1"/>
</dbReference>
<feature type="domain" description="RING-type" evidence="4">
    <location>
        <begin position="5"/>
        <end position="50"/>
    </location>
</feature>
<reference evidence="6" key="1">
    <citation type="journal article" date="2015" name="Nat. Genet.">
        <title>The genome and transcriptome of the zoonotic hookworm Ancylostoma ceylanicum identify infection-specific gene families.</title>
        <authorList>
            <person name="Schwarz E.M."/>
            <person name="Hu Y."/>
            <person name="Antoshechkin I."/>
            <person name="Miller M.M."/>
            <person name="Sternberg P.W."/>
            <person name="Aroian R.V."/>
        </authorList>
    </citation>
    <scope>NUCLEOTIDE SEQUENCE</scope>
    <source>
        <strain evidence="6">HY135</strain>
    </source>
</reference>
<dbReference type="PROSITE" id="PS50089">
    <property type="entry name" value="ZF_RING_2"/>
    <property type="match status" value="1"/>
</dbReference>
<gene>
    <name evidence="5" type="primary">Acey_s0025.g1181</name>
    <name evidence="5" type="synonym">Acey-F54C8.6</name>
    <name evidence="5" type="ORF">Y032_0025g1181</name>
</gene>
<evidence type="ECO:0000256" key="3">
    <source>
        <dbReference type="PROSITE-ProRule" id="PRU00175"/>
    </source>
</evidence>
<keyword evidence="6" id="KW-1185">Reference proteome</keyword>
<dbReference type="Gene3D" id="3.30.40.10">
    <property type="entry name" value="Zinc/RING finger domain, C3HC4 (zinc finger)"/>
    <property type="match status" value="1"/>
</dbReference>
<keyword evidence="1 3" id="KW-0479">Metal-binding</keyword>
<protein>
    <recommendedName>
        <fullName evidence="4">RING-type domain-containing protein</fullName>
    </recommendedName>
</protein>
<dbReference type="AlphaFoldDB" id="A0A016UVU3"/>
<dbReference type="InterPro" id="IPR013083">
    <property type="entry name" value="Znf_RING/FYVE/PHD"/>
</dbReference>
<dbReference type="PANTHER" id="PTHR22791">
    <property type="entry name" value="RING-TYPE DOMAIN-CONTAINING PROTEIN"/>
    <property type="match status" value="1"/>
</dbReference>
<dbReference type="Proteomes" id="UP000024635">
    <property type="component" value="Unassembled WGS sequence"/>
</dbReference>
<proteinExistence type="predicted"/>
<evidence type="ECO:0000256" key="1">
    <source>
        <dbReference type="ARBA" id="ARBA00022771"/>
    </source>
</evidence>
<sequence length="86" mass="9694">MPVSCRVCFEPFSATSHPPRLLGCGHSFCSSCTDSLYAVSAYMVFCPVCRSRLSSRVVPPINYQLLGLQLVDKKRRRQVANKLWVE</sequence>
<keyword evidence="1 3" id="KW-0863">Zinc-finger</keyword>
<organism evidence="5 6">
    <name type="scientific">Ancylostoma ceylanicum</name>
    <dbReference type="NCBI Taxonomy" id="53326"/>
    <lineage>
        <taxon>Eukaryota</taxon>
        <taxon>Metazoa</taxon>
        <taxon>Ecdysozoa</taxon>
        <taxon>Nematoda</taxon>
        <taxon>Chromadorea</taxon>
        <taxon>Rhabditida</taxon>
        <taxon>Rhabditina</taxon>
        <taxon>Rhabditomorpha</taxon>
        <taxon>Strongyloidea</taxon>
        <taxon>Ancylostomatidae</taxon>
        <taxon>Ancylostomatinae</taxon>
        <taxon>Ancylostoma</taxon>
    </lineage>
</organism>
<comment type="caution">
    <text evidence="5">The sequence shown here is derived from an EMBL/GenBank/DDBJ whole genome shotgun (WGS) entry which is preliminary data.</text>
</comment>
<dbReference type="SUPFAM" id="SSF57850">
    <property type="entry name" value="RING/U-box"/>
    <property type="match status" value="1"/>
</dbReference>
<dbReference type="Pfam" id="PF14634">
    <property type="entry name" value="zf-RING_5"/>
    <property type="match status" value="1"/>
</dbReference>
<dbReference type="EMBL" id="JARK01001361">
    <property type="protein sequence ID" value="EYC19116.1"/>
    <property type="molecule type" value="Genomic_DNA"/>
</dbReference>
<evidence type="ECO:0000313" key="5">
    <source>
        <dbReference type="EMBL" id="EYC19116.1"/>
    </source>
</evidence>
<dbReference type="InterPro" id="IPR051435">
    <property type="entry name" value="RING_finger_E3_ubiq-ligases"/>
</dbReference>
<evidence type="ECO:0000256" key="2">
    <source>
        <dbReference type="ARBA" id="ARBA00022833"/>
    </source>
</evidence>
<evidence type="ECO:0000259" key="4">
    <source>
        <dbReference type="PROSITE" id="PS50089"/>
    </source>
</evidence>
<keyword evidence="2" id="KW-0862">Zinc</keyword>
<dbReference type="PANTHER" id="PTHR22791:SF34">
    <property type="entry name" value="RING-TYPE DOMAIN-CONTAINING PROTEIN"/>
    <property type="match status" value="1"/>
</dbReference>
<accession>A0A016UVU3</accession>
<name>A0A016UVU3_9BILA</name>
<dbReference type="InterPro" id="IPR001841">
    <property type="entry name" value="Znf_RING"/>
</dbReference>